<protein>
    <submittedName>
        <fullName evidence="2">Uncharacterized protein</fullName>
    </submittedName>
</protein>
<gene>
    <name evidence="2" type="ORF">AVDCRST_MAG90-2099</name>
</gene>
<reference evidence="2" key="1">
    <citation type="submission" date="2020-02" db="EMBL/GenBank/DDBJ databases">
        <authorList>
            <person name="Meier V. D."/>
        </authorList>
    </citation>
    <scope>NUCLEOTIDE SEQUENCE</scope>
    <source>
        <strain evidence="2">AVDCRST_MAG90</strain>
    </source>
</reference>
<dbReference type="EMBL" id="CADCUC010000411">
    <property type="protein sequence ID" value="CAA9344154.1"/>
    <property type="molecule type" value="Genomic_DNA"/>
</dbReference>
<evidence type="ECO:0000256" key="1">
    <source>
        <dbReference type="SAM" id="MobiDB-lite"/>
    </source>
</evidence>
<organism evidence="2">
    <name type="scientific">uncultured Microvirga sp</name>
    <dbReference type="NCBI Taxonomy" id="412392"/>
    <lineage>
        <taxon>Bacteria</taxon>
        <taxon>Pseudomonadati</taxon>
        <taxon>Pseudomonadota</taxon>
        <taxon>Alphaproteobacteria</taxon>
        <taxon>Hyphomicrobiales</taxon>
        <taxon>Methylobacteriaceae</taxon>
        <taxon>Microvirga</taxon>
        <taxon>environmental samples</taxon>
    </lineage>
</organism>
<name>A0A6J4LXI7_9HYPH</name>
<dbReference type="AlphaFoldDB" id="A0A6J4LXI7"/>
<accession>A0A6J4LXI7</accession>
<feature type="region of interest" description="Disordered" evidence="1">
    <location>
        <begin position="1"/>
        <end position="23"/>
    </location>
</feature>
<proteinExistence type="predicted"/>
<evidence type="ECO:0000313" key="2">
    <source>
        <dbReference type="EMBL" id="CAA9344154.1"/>
    </source>
</evidence>
<feature type="compositionally biased region" description="Polar residues" evidence="1">
    <location>
        <begin position="10"/>
        <end position="23"/>
    </location>
</feature>
<feature type="non-terminal residue" evidence="2">
    <location>
        <position position="1"/>
    </location>
</feature>
<sequence length="23" mass="2377">SFKVTEGNAGPNQGVQRQAMSAV</sequence>